<evidence type="ECO:0000313" key="4">
    <source>
        <dbReference type="EMBL" id="XAD53514.1"/>
    </source>
</evidence>
<evidence type="ECO:0000256" key="2">
    <source>
        <dbReference type="SAM" id="SignalP"/>
    </source>
</evidence>
<feature type="signal peptide" evidence="2">
    <location>
        <begin position="1"/>
        <end position="36"/>
    </location>
</feature>
<protein>
    <submittedName>
        <fullName evidence="4">Capsule biosynthesis GfcC family protein</fullName>
    </submittedName>
</protein>
<feature type="region of interest" description="Disordered" evidence="1">
    <location>
        <begin position="34"/>
        <end position="59"/>
    </location>
</feature>
<feature type="chain" id="PRO_5046685421" evidence="2">
    <location>
        <begin position="37"/>
        <end position="278"/>
    </location>
</feature>
<evidence type="ECO:0000313" key="5">
    <source>
        <dbReference type="Proteomes" id="UP001453229"/>
    </source>
</evidence>
<evidence type="ECO:0000259" key="3">
    <source>
        <dbReference type="Pfam" id="PF06251"/>
    </source>
</evidence>
<gene>
    <name evidence="4" type="ORF">AAGT95_16950</name>
</gene>
<feature type="domain" description="Capsule biosynthesis GfcC-like C-terminal" evidence="3">
    <location>
        <begin position="183"/>
        <end position="247"/>
    </location>
</feature>
<dbReference type="RefSeq" id="WP_342594567.1">
    <property type="nucleotide sequence ID" value="NZ_CP151919.1"/>
</dbReference>
<reference evidence="4 5" key="1">
    <citation type="submission" date="2024-04" db="EMBL/GenBank/DDBJ databases">
        <title>Salinicola lusitanus LLJ914,a marine bacterium isolated from the Okinawa Trough.</title>
        <authorList>
            <person name="Li J."/>
        </authorList>
    </citation>
    <scope>NUCLEOTIDE SEQUENCE [LARGE SCALE GENOMIC DNA]</scope>
    <source>
        <strain evidence="4 5">LLJ914</strain>
    </source>
</reference>
<dbReference type="Proteomes" id="UP001453229">
    <property type="component" value="Chromosome"/>
</dbReference>
<dbReference type="Gene3D" id="3.10.560.10">
    <property type="entry name" value="Outer membrane lipoprotein wza domain like"/>
    <property type="match status" value="1"/>
</dbReference>
<proteinExistence type="predicted"/>
<dbReference type="EMBL" id="CP151919">
    <property type="protein sequence ID" value="XAD53514.1"/>
    <property type="molecule type" value="Genomic_DNA"/>
</dbReference>
<organism evidence="4 5">
    <name type="scientific">Salinicola lusitanus</name>
    <dbReference type="NCBI Taxonomy" id="1949085"/>
    <lineage>
        <taxon>Bacteria</taxon>
        <taxon>Pseudomonadati</taxon>
        <taxon>Pseudomonadota</taxon>
        <taxon>Gammaproteobacteria</taxon>
        <taxon>Oceanospirillales</taxon>
        <taxon>Halomonadaceae</taxon>
        <taxon>Salinicola</taxon>
    </lineage>
</organism>
<accession>A0ABZ3CQQ8</accession>
<dbReference type="InterPro" id="IPR010425">
    <property type="entry name" value="Caps_synth_GfcC-like_C"/>
</dbReference>
<keyword evidence="5" id="KW-1185">Reference proteome</keyword>
<keyword evidence="2" id="KW-0732">Signal</keyword>
<dbReference type="Pfam" id="PF06251">
    <property type="entry name" value="Caps_syn_GfcC_C"/>
    <property type="match status" value="1"/>
</dbReference>
<evidence type="ECO:0000256" key="1">
    <source>
        <dbReference type="SAM" id="MobiDB-lite"/>
    </source>
</evidence>
<name>A0ABZ3CQQ8_9GAMM</name>
<sequence>MVTPRFPYHRRQPWRTTRYWIAIALCALGLAGNAGAQDDSEPTSTFTIDIEGRRPPSPSPSLLDAWLTVERETTVNWSRAFVARDDATAEERQRQRRLDAELEGLAMQARLLGAPRVGDGLEAWREALAKLDKGRIPGRVDPTWLMAHLRQVPRLEDVDALGWCQTPEWIEAWTPQGITRLAWEPGMTTDTLLARLDENAYIGADTLQLVSPQGEIHRLGIAAWNHQRAPLVPGTRVVVPLPLDSVGAQWVDMALPQFLATRMPGDECITLDPAHLYQ</sequence>